<dbReference type="GO" id="GO:0003700">
    <property type="term" value="F:DNA-binding transcription factor activity"/>
    <property type="evidence" value="ECO:0007669"/>
    <property type="project" value="InterPro"/>
</dbReference>
<dbReference type="Gene3D" id="3.30.420.40">
    <property type="match status" value="2"/>
</dbReference>
<dbReference type="Pfam" id="PF00480">
    <property type="entry name" value="ROK"/>
    <property type="match status" value="1"/>
</dbReference>
<dbReference type="SUPFAM" id="SSF53067">
    <property type="entry name" value="Actin-like ATPase domain"/>
    <property type="match status" value="1"/>
</dbReference>
<dbReference type="InterPro" id="IPR049874">
    <property type="entry name" value="ROK_cs"/>
</dbReference>
<dbReference type="PROSITE" id="PS01125">
    <property type="entry name" value="ROK"/>
    <property type="match status" value="1"/>
</dbReference>
<gene>
    <name evidence="3" type="ORF">N8K70_00225</name>
</gene>
<dbReference type="EMBL" id="CP118157">
    <property type="protein sequence ID" value="WOF23126.1"/>
    <property type="molecule type" value="Genomic_DNA"/>
</dbReference>
<evidence type="ECO:0000313" key="4">
    <source>
        <dbReference type="Proteomes" id="UP001305498"/>
    </source>
</evidence>
<reference evidence="3 4" key="1">
    <citation type="submission" date="2023-02" db="EMBL/GenBank/DDBJ databases">
        <title>Microbacterium betulae sp. nov., isolated from birch wood.</title>
        <authorList>
            <person name="Pasciak M."/>
            <person name="Pawlik K.J."/>
            <person name="Martynowski D."/>
            <person name="Laczmanski L."/>
            <person name="Ciekot J."/>
            <person name="Szponar B."/>
            <person name="Wojcik-Fatla A."/>
            <person name="Mackiewicz B."/>
            <person name="Farian E."/>
            <person name="Cholewa G."/>
            <person name="Cholewa A."/>
            <person name="Dutkiewicz J."/>
        </authorList>
    </citation>
    <scope>NUCLEOTIDE SEQUENCE [LARGE SCALE GENOMIC DNA]</scope>
    <source>
        <strain evidence="3 4">AB</strain>
    </source>
</reference>
<dbReference type="Gene3D" id="1.10.10.10">
    <property type="entry name" value="Winged helix-like DNA-binding domain superfamily/Winged helix DNA-binding domain"/>
    <property type="match status" value="1"/>
</dbReference>
<evidence type="ECO:0000313" key="3">
    <source>
        <dbReference type="EMBL" id="WOF23126.1"/>
    </source>
</evidence>
<protein>
    <submittedName>
        <fullName evidence="3">ROK family protein</fullName>
    </submittedName>
</protein>
<dbReference type="InterPro" id="IPR036388">
    <property type="entry name" value="WH-like_DNA-bd_sf"/>
</dbReference>
<dbReference type="InterPro" id="IPR036390">
    <property type="entry name" value="WH_DNA-bd_sf"/>
</dbReference>
<dbReference type="PANTHER" id="PTHR18964">
    <property type="entry name" value="ROK (REPRESSOR, ORF, KINASE) FAMILY"/>
    <property type="match status" value="1"/>
</dbReference>
<evidence type="ECO:0000259" key="2">
    <source>
        <dbReference type="Pfam" id="PF12802"/>
    </source>
</evidence>
<dbReference type="InterPro" id="IPR000600">
    <property type="entry name" value="ROK"/>
</dbReference>
<dbReference type="KEGG" id="mbet:N8K70_00225"/>
<dbReference type="InterPro" id="IPR043129">
    <property type="entry name" value="ATPase_NBD"/>
</dbReference>
<proteinExistence type="inferred from homology"/>
<organism evidence="3 4">
    <name type="scientific">Microbacterium betulae</name>
    <dbReference type="NCBI Taxonomy" id="2981139"/>
    <lineage>
        <taxon>Bacteria</taxon>
        <taxon>Bacillati</taxon>
        <taxon>Actinomycetota</taxon>
        <taxon>Actinomycetes</taxon>
        <taxon>Micrococcales</taxon>
        <taxon>Microbacteriaceae</taxon>
        <taxon>Microbacterium</taxon>
    </lineage>
</organism>
<comment type="similarity">
    <text evidence="1">Belongs to the ROK (NagC/XylR) family.</text>
</comment>
<feature type="domain" description="HTH marR-type" evidence="2">
    <location>
        <begin position="15"/>
        <end position="61"/>
    </location>
</feature>
<accession>A0AA97FGN5</accession>
<dbReference type="Pfam" id="PF12802">
    <property type="entry name" value="MarR_2"/>
    <property type="match status" value="1"/>
</dbReference>
<keyword evidence="4" id="KW-1185">Reference proteome</keyword>
<evidence type="ECO:0000256" key="1">
    <source>
        <dbReference type="ARBA" id="ARBA00006479"/>
    </source>
</evidence>
<dbReference type="AlphaFoldDB" id="A0AA97FGN5"/>
<sequence length="410" mass="42514">MMRRGANLPSIGEFNQSVVLDAIRLSPGGVSRVEIAAQTGLSSQTVTNVARRLIAAGLIREGERLASGPGKPRTSMHLVPGARTAIGIHLDPSFITYTVVDLAGSVIARASTATPRVVSPDDVIESMARSVDALVDDAGIDRGQLLGIGIAAPGPLDLEAGTVNNPPLLDGWDDVALRDALGRALDLPAILEKDVTSATVGELWSSHDADRDDFAVFYLGTGVGLGLALDHSVRRGATSNLGDIGHVRVSDRGAICRCGNSGCLGDNIAPARLVRAAAERGVIALPDLSDHVSVAQAYAAVGEAARRDERAHTLVAEMAADIATAVVTIANMLDLSDIVFSGAFWNHISDVALPEIRRRVGDSRAYMLPHALRVSTSSLGADATAVGAGCQVLSSAFAPSDAQLVPRALA</sequence>
<dbReference type="InterPro" id="IPR000835">
    <property type="entry name" value="HTH_MarR-typ"/>
</dbReference>
<dbReference type="RefSeq" id="WP_317139597.1">
    <property type="nucleotide sequence ID" value="NZ_CP118157.1"/>
</dbReference>
<name>A0AA97FGN5_9MICO</name>
<dbReference type="SUPFAM" id="SSF46785">
    <property type="entry name" value="Winged helix' DNA-binding domain"/>
    <property type="match status" value="1"/>
</dbReference>
<dbReference type="PANTHER" id="PTHR18964:SF149">
    <property type="entry name" value="BIFUNCTIONAL UDP-N-ACETYLGLUCOSAMINE 2-EPIMERASE_N-ACETYLMANNOSAMINE KINASE"/>
    <property type="match status" value="1"/>
</dbReference>
<dbReference type="Proteomes" id="UP001305498">
    <property type="component" value="Chromosome"/>
</dbReference>